<evidence type="ECO:0000313" key="1">
    <source>
        <dbReference type="EMBL" id="QNN78647.1"/>
    </source>
</evidence>
<evidence type="ECO:0000313" key="2">
    <source>
        <dbReference type="Proteomes" id="UP000515838"/>
    </source>
</evidence>
<dbReference type="AlphaFoldDB" id="A0A7G9TEX2"/>
<dbReference type="Proteomes" id="UP000515838">
    <property type="component" value="Chromosome"/>
</dbReference>
<proteinExistence type="predicted"/>
<reference evidence="1 2" key="1">
    <citation type="submission" date="2020-08" db="EMBL/GenBank/DDBJ databases">
        <title>Streptomycin Non-resistant strain, P. mexicana.</title>
        <authorList>
            <person name="Ganesh-Kumar S."/>
            <person name="Zhe T."/>
            <person name="Yu Z."/>
            <person name="Min Y."/>
        </authorList>
    </citation>
    <scope>NUCLEOTIDE SEQUENCE [LARGE SCALE GENOMIC DNA]</scope>
    <source>
        <strain evidence="1 2">GTZY2</strain>
    </source>
</reference>
<gene>
    <name evidence="1" type="ORF">IAE60_04210</name>
</gene>
<accession>A0A7G9TEX2</accession>
<dbReference type="EMBL" id="CP060731">
    <property type="protein sequence ID" value="QNN78647.1"/>
    <property type="molecule type" value="Genomic_DNA"/>
</dbReference>
<dbReference type="GeneID" id="81470156"/>
<sequence length="136" mass="13967">MLANTLIFVLATAASGQPPPPVTLTLDTGTQAPADPVTACAARRLKPFVGPYGVQQAWPVMASPPAGLHHTMGTPLSDTGMIADGYQQFLHVDTAARAVYVVEQGGFAGTFKVYGPLPLPQCAPGADTGAQPASPR</sequence>
<protein>
    <submittedName>
        <fullName evidence="1">Uncharacterized protein</fullName>
    </submittedName>
</protein>
<organism evidence="1 2">
    <name type="scientific">Pseudoxanthomonas mexicana</name>
    <dbReference type="NCBI Taxonomy" id="128785"/>
    <lineage>
        <taxon>Bacteria</taxon>
        <taxon>Pseudomonadati</taxon>
        <taxon>Pseudomonadota</taxon>
        <taxon>Gammaproteobacteria</taxon>
        <taxon>Lysobacterales</taxon>
        <taxon>Lysobacteraceae</taxon>
        <taxon>Pseudoxanthomonas</taxon>
    </lineage>
</organism>
<dbReference type="RefSeq" id="WP_187573987.1">
    <property type="nucleotide sequence ID" value="NZ_CP060731.1"/>
</dbReference>
<name>A0A7G9TEX2_PSEMX</name>